<name>A0A4P5NW06_9PROT</name>
<dbReference type="EMBL" id="BDLU01000060">
    <property type="protein sequence ID" value="GCE84557.1"/>
    <property type="molecule type" value="Genomic_DNA"/>
</dbReference>
<proteinExistence type="predicted"/>
<reference evidence="2" key="1">
    <citation type="submission" date="2017-01" db="EMBL/GenBank/DDBJ databases">
        <title>Komagataeibacter sp. MSKU9 whole genome sequencing project.</title>
        <authorList>
            <person name="Matsutani M."/>
            <person name="Naloka K."/>
            <person name="Theeragool G."/>
            <person name="Yakushi T."/>
            <person name="Matsushita K."/>
        </authorList>
    </citation>
    <scope>NUCLEOTIDE SEQUENCE [LARGE SCALE GENOMIC DNA]</scope>
    <source>
        <strain evidence="2">MSKU9</strain>
    </source>
</reference>
<dbReference type="Proteomes" id="UP000315095">
    <property type="component" value="Unassembled WGS sequence"/>
</dbReference>
<comment type="caution">
    <text evidence="1">The sequence shown here is derived from an EMBL/GenBank/DDBJ whole genome shotgun (WGS) entry which is preliminary data.</text>
</comment>
<accession>A0A4P5NW06</accession>
<keyword evidence="2" id="KW-1185">Reference proteome</keyword>
<evidence type="ECO:0000313" key="1">
    <source>
        <dbReference type="EMBL" id="GCE84557.1"/>
    </source>
</evidence>
<organism evidence="1 2">
    <name type="scientific">Komagataeibacter diospyri</name>
    <dbReference type="NCBI Taxonomy" id="1932662"/>
    <lineage>
        <taxon>Bacteria</taxon>
        <taxon>Pseudomonadati</taxon>
        <taxon>Pseudomonadota</taxon>
        <taxon>Alphaproteobacteria</taxon>
        <taxon>Acetobacterales</taxon>
        <taxon>Acetobacteraceae</taxon>
        <taxon>Komagataeibacter</taxon>
    </lineage>
</organism>
<protein>
    <submittedName>
        <fullName evidence="1">Uncharacterized protein</fullName>
    </submittedName>
</protein>
<evidence type="ECO:0000313" key="2">
    <source>
        <dbReference type="Proteomes" id="UP000315095"/>
    </source>
</evidence>
<sequence length="104" mass="11572">MEDDPQRMTEPGPDRADTVAQCDAITATCACFWPLIDSKQHAVALPEGHDIHTRLHAGPLLREDEFSPGEVAVRARQQNGKLDRKNMLPVKILMQAVIITWSIS</sequence>
<gene>
    <name evidence="1" type="ORF">MSKU9_2698</name>
</gene>
<dbReference type="AlphaFoldDB" id="A0A4P5NW06"/>